<evidence type="ECO:0000259" key="5">
    <source>
        <dbReference type="Pfam" id="PF14331"/>
    </source>
</evidence>
<keyword evidence="3" id="KW-1133">Transmembrane helix</keyword>
<keyword evidence="1" id="KW-0175">Coiled coil</keyword>
<feature type="transmembrane region" description="Helical" evidence="3">
    <location>
        <begin position="1123"/>
        <end position="1142"/>
    </location>
</feature>
<dbReference type="InterPro" id="IPR025743">
    <property type="entry name" value="TssM1_N"/>
</dbReference>
<feature type="domain" description="ImpA N-terminal" evidence="4">
    <location>
        <begin position="2065"/>
        <end position="2186"/>
    </location>
</feature>
<dbReference type="InterPro" id="IPR017740">
    <property type="entry name" value="TssA-like"/>
</dbReference>
<sequence length="2429" mass="261519">MVHWYEGMLLLPEHFRAQARRQEMLSGYLAHAAAPYAWGLRRMQHEIVGTVYRVTALEAIMPDGLLVTFDAAAKDAVSLEIDMSGFSLDIGDAARMLIHLVVPVLQPRFFGQDDAEAGGLARYQSVQGVPLELDDPDRAWGDAASELARERPWYRPILRLHATLEGKQLPPRQYVAMPLVRIKRDALSRLVEDRYEPPRPLIGGATLLTAVAQGIATELDAKATYLKERLRRVRMAPVGRDATRSPRPNVATATGEVDRAAVLSALNAEMRLLRQRVEALQQNVDNLQALARTLPRLKLLLADPLTHPRAVYEALHDVAGDVALIGGDLSLPEVRAYDHLDPLAGFDMLGAHILQILRTLGQRYTVMAFDRIKDGRFELALAPDQLKRHFVIGAVRAPEEPAEGIRHWMANAVIGTINHKGDIRRMRVGGAERHEIDRDRDLELEAPPLTTLFHVDATTGTFSENDAVLFVDHLPADAPAAADQFRFFYAALASIRDDIVTLSGAAPAAAADADGVRLPPTAAEVRVRLAHAITALGYRHEQRRTLPLVDAGYVMAAVADEPAVGRPAVHGRRRPARAPACRPGSGGRDPARADRGVSRAVPGRAWQPDHRRAAARSVPAGARRGLRSRRRAALCATRPEGVAADRAQRARAAAAVAVAGDAGDRAAALPAGQPCHLVAGGERHRRAGAADHRRLARRCGDAAVTGWGWLAYLLLALLVLLVVVLALLVWRAGGIRQLWRDTGPDDFAAGPPAKPVDLAPPARMGTAIAVALRELQQRVAGGRKPADVPWIMAVGVDADELSAMLPPSETPRQAVSWTDEERLARVGTIDFRDGGVAIGFSDGLLDGERVTHRLGALLKELEIVRPDRPIDAVTVVVPWETLAVDVADDTARAAIVERGTRLYEVLLLIQQRTGWRVPVHVVVSRCEQVPGFGPYAEAALTRSDNPVIGWPAPWSLDTAFETMWIDEAFDTLRKALSMQQFHLLMGIADEGVAEEVMLFPGRLTALKPALTILLTQMLASSAYHEGFMLRGVFLAGASSPRLNTQPLLLSTPFDPTEDESIDLPTPEPLPPPPDAVEPPVAPAAEQRLAQALFAAKIFPETRLAQPAYGERTRRHRMIRRTQTALAAAVFVSILGYAGIAYGNDRLLPPVKMLLEQIAESQEEAAKLRAKTRDPATGECRGDAVLPPGNVRRPVEVEQQERLSIGLLERMADVDLNRVQSPLAPTSYLTRANYHIQQAIAASFRDVVFHAIAQSMATGIGIRTLIERDTAAADPDMQWSLTVKNVRDYDVNYRLLDRLARATRGDASAVADFAAVVRYALAEAIPPKFARNFKLYSRGIAGYAVPCIGSVAVRGAIERLVAEDYAEAVDRFYRQNALARAVDTIDARFGPDGTVVSDESLRLLAGELDTIATELAFPGRYAWIAATRAADLPLPQTTRLGKLNVLSPDFLTRLDGSGRPVAIAAAARLREATLADEPILAVAAAPAPAGLSDAAAAPPAAAPAGAGPALSQPMTDTQSYLRLLFAQSFMNHARGGAVDEIRFGGPGWDYQRLQDVRDALKSYVAFLAAGSGQMPTTLRDGVQQTARRHLADVLAQSIELATPATDPRSSVTTEQFIRELPSLTALRNDLNAARLDDVAARLDTKVAQRAADQFAAADTELSRGGYYTIDPIAVRRWNGTGSLAATAFGASDPDDLAVQLAQWRGAIAAIASNRAAPLVTYLSDPATVPAPSGGARLAFWRTIIDTLRAYDAKTPNSLTRLETFITTVIDRSSRDCGALAAGGGGRGDYFAARQAAIAAQVAQRCRGVTGTDTRVRFTQVRDAFAAALAGRFPFARDADAPGADPDDVRRFFARYGDVLLPLKAEIDAADGPDTAAADALQRLADARAALAPMLAEAGGGPLAYQRRDADRARRGADRARRVRLDRRTAGHGRAALGSERADDPRAADRPAGRAVRPARGRQRGPVPRERRLGAVAAGPPARGVRRGRLRRGGNAARLRRAALPQSRPGGGRGHCRDIRARLSAAVAGRREGRRAARARGAAALPHRDPGARAGPMTPDAVAALLVPIADAAPAGRDVRHEGDYDRIGEARREENAALPRGVWGRDVKQADWIAVERLCTATLRERSKDLRVACWLCEAWVQRHGFAGMAPGLALVEGLMRDFWNDLFPPLDDGDPGARAAAVAWLDQRLPVVLRLAPIADARDGDGMPLTWSMRLDAERLEAVRLRDEAAAKKAEAGGATTPAIVEAATQRLSSDGLETIATALHAGLAALESLDDALDALCRKDAPGLGRTRDVATDIARWATAVLAERALAALPIVVPAPVPIPVPTSPTRSPSDRIIEASTSAGTGTPMIASRDEAYAALAQVVAFLHAAEPHSPVPHVLERMLEWETMTLIEIDVALRSGGSGVGQLLDALLLVADDDFADETHR</sequence>
<dbReference type="Pfam" id="PF14331">
    <property type="entry name" value="IcmF-related_N"/>
    <property type="match status" value="1"/>
</dbReference>
<feature type="domain" description="Type VI secretion system component TssM1 N-terminal" evidence="5">
    <location>
        <begin position="854"/>
        <end position="1121"/>
    </location>
</feature>
<dbReference type="PANTHER" id="PTHR37951:SF1">
    <property type="entry name" value="TYPE VI SECRETION SYSTEM COMPONENT TSSA1"/>
    <property type="match status" value="1"/>
</dbReference>
<dbReference type="Pfam" id="PF06812">
    <property type="entry name" value="ImpA_N"/>
    <property type="match status" value="1"/>
</dbReference>
<accession>A0AAD9Z613</accession>
<dbReference type="NCBIfam" id="TIGR03363">
    <property type="entry name" value="VI_chp_8"/>
    <property type="match status" value="1"/>
</dbReference>
<protein>
    <recommendedName>
        <fullName evidence="8">Type VI secretion system protein ImpL</fullName>
    </recommendedName>
</protein>
<comment type="caution">
    <text evidence="6">The sequence shown here is derived from an EMBL/GenBank/DDBJ whole genome shotgun (WGS) entry which is preliminary data.</text>
</comment>
<reference evidence="6" key="1">
    <citation type="journal article" date="2023" name="Plant J.">
        <title>Genome sequences and population genomics provide insights into the demographic history, inbreeding, and mutation load of two 'living fossil' tree species of Dipteronia.</title>
        <authorList>
            <person name="Feng Y."/>
            <person name="Comes H.P."/>
            <person name="Chen J."/>
            <person name="Zhu S."/>
            <person name="Lu R."/>
            <person name="Zhang X."/>
            <person name="Li P."/>
            <person name="Qiu J."/>
            <person name="Olsen K.M."/>
            <person name="Qiu Y."/>
        </authorList>
    </citation>
    <scope>NUCLEOTIDE SEQUENCE</scope>
    <source>
        <strain evidence="6">NBL</strain>
    </source>
</reference>
<feature type="region of interest" description="Disordered" evidence="2">
    <location>
        <begin position="1053"/>
        <end position="1073"/>
    </location>
</feature>
<dbReference type="Proteomes" id="UP001281410">
    <property type="component" value="Unassembled WGS sequence"/>
</dbReference>
<keyword evidence="3" id="KW-0472">Membrane</keyword>
<proteinExistence type="predicted"/>
<feature type="region of interest" description="Disordered" evidence="2">
    <location>
        <begin position="566"/>
        <end position="622"/>
    </location>
</feature>
<dbReference type="InterPro" id="IPR010657">
    <property type="entry name" value="ImpA_N"/>
</dbReference>
<feature type="region of interest" description="Disordered" evidence="2">
    <location>
        <begin position="2027"/>
        <end position="2052"/>
    </location>
</feature>
<dbReference type="Pfam" id="PF05936">
    <property type="entry name" value="T6SS_VasE"/>
    <property type="match status" value="1"/>
</dbReference>
<dbReference type="PANTHER" id="PTHR37951">
    <property type="entry name" value="CYTOPLASMIC PROTEIN-RELATED"/>
    <property type="match status" value="1"/>
</dbReference>
<evidence type="ECO:0000259" key="4">
    <source>
        <dbReference type="Pfam" id="PF06812"/>
    </source>
</evidence>
<dbReference type="InterPro" id="IPR010263">
    <property type="entry name" value="T6SS_TssK"/>
</dbReference>
<keyword evidence="7" id="KW-1185">Reference proteome</keyword>
<evidence type="ECO:0000256" key="2">
    <source>
        <dbReference type="SAM" id="MobiDB-lite"/>
    </source>
</evidence>
<organism evidence="6 7">
    <name type="scientific">Dipteronia sinensis</name>
    <dbReference type="NCBI Taxonomy" id="43782"/>
    <lineage>
        <taxon>Eukaryota</taxon>
        <taxon>Viridiplantae</taxon>
        <taxon>Streptophyta</taxon>
        <taxon>Embryophyta</taxon>
        <taxon>Tracheophyta</taxon>
        <taxon>Spermatophyta</taxon>
        <taxon>Magnoliopsida</taxon>
        <taxon>eudicotyledons</taxon>
        <taxon>Gunneridae</taxon>
        <taxon>Pentapetalae</taxon>
        <taxon>rosids</taxon>
        <taxon>malvids</taxon>
        <taxon>Sapindales</taxon>
        <taxon>Sapindaceae</taxon>
        <taxon>Hippocastanoideae</taxon>
        <taxon>Acereae</taxon>
        <taxon>Dipteronia</taxon>
    </lineage>
</organism>
<feature type="compositionally biased region" description="Basic and acidic residues" evidence="2">
    <location>
        <begin position="1904"/>
        <end position="1918"/>
    </location>
</feature>
<name>A0AAD9Z613_9ROSI</name>
<feature type="region of interest" description="Disordered" evidence="2">
    <location>
        <begin position="1904"/>
        <end position="1997"/>
    </location>
</feature>
<feature type="transmembrane region" description="Helical" evidence="3">
    <location>
        <begin position="707"/>
        <end position="730"/>
    </location>
</feature>
<evidence type="ECO:0000313" key="6">
    <source>
        <dbReference type="EMBL" id="KAK3172159.1"/>
    </source>
</evidence>
<evidence type="ECO:0008006" key="8">
    <source>
        <dbReference type="Google" id="ProtNLM"/>
    </source>
</evidence>
<feature type="coiled-coil region" evidence="1">
    <location>
        <begin position="263"/>
        <end position="290"/>
    </location>
</feature>
<evidence type="ECO:0000313" key="7">
    <source>
        <dbReference type="Proteomes" id="UP001281410"/>
    </source>
</evidence>
<dbReference type="EMBL" id="JANJYJ010000781">
    <property type="protein sequence ID" value="KAK3172159.1"/>
    <property type="molecule type" value="Genomic_DNA"/>
</dbReference>
<evidence type="ECO:0000256" key="1">
    <source>
        <dbReference type="SAM" id="Coils"/>
    </source>
</evidence>
<evidence type="ECO:0000256" key="3">
    <source>
        <dbReference type="SAM" id="Phobius"/>
    </source>
</evidence>
<gene>
    <name evidence="6" type="ORF">Dsin_033166</name>
</gene>
<feature type="compositionally biased region" description="Low complexity" evidence="2">
    <location>
        <begin position="1972"/>
        <end position="1981"/>
    </location>
</feature>
<feature type="compositionally biased region" description="Basic and acidic residues" evidence="2">
    <location>
        <begin position="1938"/>
        <end position="1950"/>
    </location>
</feature>
<keyword evidence="3" id="KW-0812">Transmembrane</keyword>